<reference evidence="1" key="1">
    <citation type="submission" date="2014-09" db="EMBL/GenBank/DDBJ databases">
        <authorList>
            <person name="Magalhaes I.L.F."/>
            <person name="Oliveira U."/>
            <person name="Santos F.R."/>
            <person name="Vidigal T.H.D.A."/>
            <person name="Brescovit A.D."/>
            <person name="Santos A.J."/>
        </authorList>
    </citation>
    <scope>NUCLEOTIDE SEQUENCE</scope>
    <source>
        <tissue evidence="1">Shoot tissue taken approximately 20 cm above the soil surface</tissue>
    </source>
</reference>
<name>A0A0A9AM75_ARUDO</name>
<organism evidence="1">
    <name type="scientific">Arundo donax</name>
    <name type="common">Giant reed</name>
    <name type="synonym">Donax arundinaceus</name>
    <dbReference type="NCBI Taxonomy" id="35708"/>
    <lineage>
        <taxon>Eukaryota</taxon>
        <taxon>Viridiplantae</taxon>
        <taxon>Streptophyta</taxon>
        <taxon>Embryophyta</taxon>
        <taxon>Tracheophyta</taxon>
        <taxon>Spermatophyta</taxon>
        <taxon>Magnoliopsida</taxon>
        <taxon>Liliopsida</taxon>
        <taxon>Poales</taxon>
        <taxon>Poaceae</taxon>
        <taxon>PACMAD clade</taxon>
        <taxon>Arundinoideae</taxon>
        <taxon>Arundineae</taxon>
        <taxon>Arundo</taxon>
    </lineage>
</organism>
<proteinExistence type="predicted"/>
<protein>
    <submittedName>
        <fullName evidence="1">Uncharacterized protein</fullName>
    </submittedName>
</protein>
<dbReference type="AlphaFoldDB" id="A0A0A9AM75"/>
<reference evidence="1" key="2">
    <citation type="journal article" date="2015" name="Data Brief">
        <title>Shoot transcriptome of the giant reed, Arundo donax.</title>
        <authorList>
            <person name="Barrero R.A."/>
            <person name="Guerrero F.D."/>
            <person name="Moolhuijzen P."/>
            <person name="Goolsby J.A."/>
            <person name="Tidwell J."/>
            <person name="Bellgard S.E."/>
            <person name="Bellgard M.I."/>
        </authorList>
    </citation>
    <scope>NUCLEOTIDE SEQUENCE</scope>
    <source>
        <tissue evidence="1">Shoot tissue taken approximately 20 cm above the soil surface</tissue>
    </source>
</reference>
<sequence>MKECCNYQTIHTIRCYEDRRGSLFSIVLCFSKMGCNTRLYTKRP</sequence>
<evidence type="ECO:0000313" key="1">
    <source>
        <dbReference type="EMBL" id="JAD48157.1"/>
    </source>
</evidence>
<accession>A0A0A9AM75</accession>
<dbReference type="EMBL" id="GBRH01249738">
    <property type="protein sequence ID" value="JAD48157.1"/>
    <property type="molecule type" value="Transcribed_RNA"/>
</dbReference>